<evidence type="ECO:0000313" key="7">
    <source>
        <dbReference type="EMBL" id="AJE23386.1"/>
    </source>
</evidence>
<dbReference type="SUPFAM" id="SSF52440">
    <property type="entry name" value="PreATP-grasp domain"/>
    <property type="match status" value="1"/>
</dbReference>
<evidence type="ECO:0000256" key="3">
    <source>
        <dbReference type="ARBA" id="ARBA00022741"/>
    </source>
</evidence>
<evidence type="ECO:0000256" key="4">
    <source>
        <dbReference type="ARBA" id="ARBA00022840"/>
    </source>
</evidence>
<evidence type="ECO:0000313" key="8">
    <source>
        <dbReference type="Proteomes" id="UP000068210"/>
    </source>
</evidence>
<gene>
    <name evidence="7" type="ORF">Achr_40000</name>
</gene>
<dbReference type="HOGENOM" id="CLU_059175_0_0_6"/>
<dbReference type="GO" id="GO:0005524">
    <property type="term" value="F:ATP binding"/>
    <property type="evidence" value="ECO:0007669"/>
    <property type="project" value="UniProtKB-KW"/>
</dbReference>
<keyword evidence="4" id="KW-0067">ATP-binding</keyword>
<keyword evidence="5" id="KW-0460">Magnesium</keyword>
<evidence type="ECO:0000256" key="1">
    <source>
        <dbReference type="ARBA" id="ARBA00022598"/>
    </source>
</evidence>
<evidence type="ECO:0000256" key="2">
    <source>
        <dbReference type="ARBA" id="ARBA00022723"/>
    </source>
</evidence>
<reference evidence="7 8" key="1">
    <citation type="journal article" date="2015" name="PLoS ONE">
        <title>Azotobacter Genomes: The Genome of Azotobacter chroococcum NCIMB 8003 (ATCC 4412).</title>
        <authorList>
            <person name="Robson R.L."/>
            <person name="Jones R."/>
            <person name="Robson R.M."/>
            <person name="Schwartz A."/>
            <person name="Richardson T.H."/>
        </authorList>
    </citation>
    <scope>NUCLEOTIDE SEQUENCE [LARGE SCALE GENOMIC DNA]</scope>
    <source>
        <strain evidence="7 8">NCIMB 8003</strain>
    </source>
</reference>
<dbReference type="Proteomes" id="UP000068210">
    <property type="component" value="Chromosome"/>
</dbReference>
<dbReference type="GO" id="GO:0046872">
    <property type="term" value="F:metal ion binding"/>
    <property type="evidence" value="ECO:0007669"/>
    <property type="project" value="UniProtKB-KW"/>
</dbReference>
<proteinExistence type="predicted"/>
<sequence>MQRIAIDERPDWRRTAKRLGFRFHTIDGEPYWDERAYYRFSLAQVENDIEAPTNELHAMCMDLVERVVHSEELLERLAIPPAFHELIRTSWVEGHPHLYGRMDFSYDGRGPARLLELNYDTPTSLYESAAFQWGWLEECMALGRLPRHADQFNSIEDQLRQAFSELGIRRPFYFASIRGSAEDRGTTDYLRGIAEQVGIATRHIDLEDIGLNAEGRFVDLEERWIPHLFKLHPWEFVFHESFGAALADCDTQFFEPPWKALLSNKGILPLLWEFHEGHPNLLPCHLDTDAAKPVPKGWVRKPFFSREGANVELCTAAGEAFRVDGPYTDAPYILQACAPLPRFAGNHTLIGSWVIGDNAAGMGIREDDGPITRDSSRFLPHVILD</sequence>
<keyword evidence="1" id="KW-0436">Ligase</keyword>
<feature type="domain" description="Glutathionylspermidine synthase pre-ATP-grasp-like" evidence="6">
    <location>
        <begin position="12"/>
        <end position="383"/>
    </location>
</feature>
<dbReference type="KEGG" id="acx:Achr_40000"/>
<name>A0A0C4WRP0_9GAMM</name>
<keyword evidence="8" id="KW-1185">Reference proteome</keyword>
<evidence type="ECO:0000256" key="5">
    <source>
        <dbReference type="ARBA" id="ARBA00022842"/>
    </source>
</evidence>
<dbReference type="RefSeq" id="WP_039807094.1">
    <property type="nucleotide sequence ID" value="NZ_CP010415.1"/>
</dbReference>
<dbReference type="GO" id="GO:0016874">
    <property type="term" value="F:ligase activity"/>
    <property type="evidence" value="ECO:0007669"/>
    <property type="project" value="UniProtKB-KW"/>
</dbReference>
<organism evidence="7 8">
    <name type="scientific">Azotobacter chroococcum NCIMB 8003</name>
    <dbReference type="NCBI Taxonomy" id="1328314"/>
    <lineage>
        <taxon>Bacteria</taxon>
        <taxon>Pseudomonadati</taxon>
        <taxon>Pseudomonadota</taxon>
        <taxon>Gammaproteobacteria</taxon>
        <taxon>Pseudomonadales</taxon>
        <taxon>Pseudomonadaceae</taxon>
        <taxon>Azotobacter</taxon>
    </lineage>
</organism>
<dbReference type="InterPro" id="IPR016185">
    <property type="entry name" value="PreATP-grasp_dom_sf"/>
</dbReference>
<dbReference type="STRING" id="1328314.Achr_40000"/>
<keyword evidence="2" id="KW-0479">Metal-binding</keyword>
<dbReference type="EMBL" id="CP010415">
    <property type="protein sequence ID" value="AJE23386.1"/>
    <property type="molecule type" value="Genomic_DNA"/>
</dbReference>
<protein>
    <submittedName>
        <fullName evidence="7">Glutathionylspermidine synthase family protein</fullName>
    </submittedName>
</protein>
<dbReference type="AlphaFoldDB" id="A0A0C4WRP0"/>
<accession>A0A0C4WRP0</accession>
<keyword evidence="3" id="KW-0547">Nucleotide-binding</keyword>
<dbReference type="Pfam" id="PF03738">
    <property type="entry name" value="GSP_synth"/>
    <property type="match status" value="1"/>
</dbReference>
<dbReference type="Gene3D" id="3.30.1490.330">
    <property type="match status" value="1"/>
</dbReference>
<dbReference type="InterPro" id="IPR005494">
    <property type="entry name" value="GSPS_pre-ATP-grasp-like_dom"/>
</dbReference>
<evidence type="ECO:0000259" key="6">
    <source>
        <dbReference type="Pfam" id="PF03738"/>
    </source>
</evidence>
<dbReference type="SUPFAM" id="SSF56059">
    <property type="entry name" value="Glutathione synthetase ATP-binding domain-like"/>
    <property type="match status" value="1"/>
</dbReference>